<organism evidence="1">
    <name type="scientific">viral metagenome</name>
    <dbReference type="NCBI Taxonomy" id="1070528"/>
    <lineage>
        <taxon>unclassified sequences</taxon>
        <taxon>metagenomes</taxon>
        <taxon>organismal metagenomes</taxon>
    </lineage>
</organism>
<evidence type="ECO:0000313" key="1">
    <source>
        <dbReference type="EMBL" id="QJA77278.1"/>
    </source>
</evidence>
<dbReference type="EMBL" id="MT142274">
    <property type="protein sequence ID" value="QJA77278.1"/>
    <property type="molecule type" value="Genomic_DNA"/>
</dbReference>
<gene>
    <name evidence="1" type="ORF">MM415A01336_0002</name>
</gene>
<sequence length="50" mass="6002">MSFLEFVEFIVSQLFEFFIELPVLEFQFIPVLVVVKLVKPQQFLEQPIKQ</sequence>
<reference evidence="1" key="1">
    <citation type="submission" date="2020-03" db="EMBL/GenBank/DDBJ databases">
        <title>The deep terrestrial virosphere.</title>
        <authorList>
            <person name="Holmfeldt K."/>
            <person name="Nilsson E."/>
            <person name="Simone D."/>
            <person name="Lopez-Fernandez M."/>
            <person name="Wu X."/>
            <person name="de Brujin I."/>
            <person name="Lundin D."/>
            <person name="Andersson A."/>
            <person name="Bertilsson S."/>
            <person name="Dopson M."/>
        </authorList>
    </citation>
    <scope>NUCLEOTIDE SEQUENCE</scope>
    <source>
        <strain evidence="1">MM415A01336</strain>
    </source>
</reference>
<dbReference type="AlphaFoldDB" id="A0A6M3K5X7"/>
<accession>A0A6M3K5X7</accession>
<protein>
    <submittedName>
        <fullName evidence="1">Uncharacterized protein</fullName>
    </submittedName>
</protein>
<proteinExistence type="predicted"/>
<name>A0A6M3K5X7_9ZZZZ</name>